<dbReference type="Proteomes" id="UP000595437">
    <property type="component" value="Chromosome 4"/>
</dbReference>
<accession>A0A7T8KDT0</accession>
<keyword evidence="3" id="KW-1185">Reference proteome</keyword>
<protein>
    <submittedName>
        <fullName evidence="2">Uncharacterized protein</fullName>
    </submittedName>
</protein>
<sequence>MDSQPAHRGYFEKTAYGGRRPVAPRFERKAAVLMESVVRNRELSGDSGEDLPMGFTKIRSKNLDVLFKKDYYSTKGGCSSEANTHSETSSLTQREDEKELEMEEPEEEDGAEEVFQILEEEESIAVPAEQEAKESNKTNNEDLQN</sequence>
<evidence type="ECO:0000313" key="3">
    <source>
        <dbReference type="Proteomes" id="UP000595437"/>
    </source>
</evidence>
<gene>
    <name evidence="2" type="ORF">FKW44_006584</name>
</gene>
<dbReference type="OrthoDB" id="10687649at2759"/>
<evidence type="ECO:0000256" key="1">
    <source>
        <dbReference type="SAM" id="MobiDB-lite"/>
    </source>
</evidence>
<feature type="compositionally biased region" description="Acidic residues" evidence="1">
    <location>
        <begin position="98"/>
        <end position="123"/>
    </location>
</feature>
<evidence type="ECO:0000313" key="2">
    <source>
        <dbReference type="EMBL" id="QQP53933.1"/>
    </source>
</evidence>
<feature type="region of interest" description="Disordered" evidence="1">
    <location>
        <begin position="74"/>
        <end position="145"/>
    </location>
</feature>
<organism evidence="2 3">
    <name type="scientific">Caligus rogercresseyi</name>
    <name type="common">Sea louse</name>
    <dbReference type="NCBI Taxonomy" id="217165"/>
    <lineage>
        <taxon>Eukaryota</taxon>
        <taxon>Metazoa</taxon>
        <taxon>Ecdysozoa</taxon>
        <taxon>Arthropoda</taxon>
        <taxon>Crustacea</taxon>
        <taxon>Multicrustacea</taxon>
        <taxon>Hexanauplia</taxon>
        <taxon>Copepoda</taxon>
        <taxon>Siphonostomatoida</taxon>
        <taxon>Caligidae</taxon>
        <taxon>Caligus</taxon>
    </lineage>
</organism>
<name>A0A7T8KDT0_CALRO</name>
<dbReference type="AlphaFoldDB" id="A0A7T8KDT0"/>
<proteinExistence type="predicted"/>
<feature type="compositionally biased region" description="Polar residues" evidence="1">
    <location>
        <begin position="76"/>
        <end position="92"/>
    </location>
</feature>
<feature type="compositionally biased region" description="Basic and acidic residues" evidence="1">
    <location>
        <begin position="130"/>
        <end position="145"/>
    </location>
</feature>
<reference evidence="3" key="1">
    <citation type="submission" date="2021-01" db="EMBL/GenBank/DDBJ databases">
        <title>Caligus Genome Assembly.</title>
        <authorList>
            <person name="Gallardo-Escarate C."/>
        </authorList>
    </citation>
    <scope>NUCLEOTIDE SEQUENCE [LARGE SCALE GENOMIC DNA]</scope>
</reference>
<dbReference type="EMBL" id="CP045893">
    <property type="protein sequence ID" value="QQP53933.1"/>
    <property type="molecule type" value="Genomic_DNA"/>
</dbReference>